<keyword evidence="3" id="KW-1185">Reference proteome</keyword>
<evidence type="ECO:0000256" key="1">
    <source>
        <dbReference type="SAM" id="Phobius"/>
    </source>
</evidence>
<feature type="transmembrane region" description="Helical" evidence="1">
    <location>
        <begin position="62"/>
        <end position="87"/>
    </location>
</feature>
<reference evidence="3" key="1">
    <citation type="journal article" date="2019" name="Int. J. Syst. Evol. Microbiol.">
        <title>The Global Catalogue of Microorganisms (GCM) 10K type strain sequencing project: providing services to taxonomists for standard genome sequencing and annotation.</title>
        <authorList>
            <consortium name="The Broad Institute Genomics Platform"/>
            <consortium name="The Broad Institute Genome Sequencing Center for Infectious Disease"/>
            <person name="Wu L."/>
            <person name="Ma J."/>
        </authorList>
    </citation>
    <scope>NUCLEOTIDE SEQUENCE [LARGE SCALE GENOMIC DNA]</scope>
    <source>
        <strain evidence="3">JCM 1405</strain>
    </source>
</reference>
<organism evidence="2 3">
    <name type="scientific">Clostridium malenominatum</name>
    <dbReference type="NCBI Taxonomy" id="1539"/>
    <lineage>
        <taxon>Bacteria</taxon>
        <taxon>Bacillati</taxon>
        <taxon>Bacillota</taxon>
        <taxon>Clostridia</taxon>
        <taxon>Eubacteriales</taxon>
        <taxon>Clostridiaceae</taxon>
        <taxon>Clostridium</taxon>
    </lineage>
</organism>
<keyword evidence="1" id="KW-1133">Transmembrane helix</keyword>
<sequence length="168" mass="18788">MKTSYLTKGGILSALGVIFIYLSTIAPTNKLFLLVISSALIPLGVIGTNIKVALGIYTSTSLLGLFIIGFKGSVFLYIIFFGIYGIIKLYIEKIGTLHLELIAKFVFFNLCLYIAYLAIYLVLPNFDLNKLPLPLPIILILLEVSFFLYDYALTLFIHKAAKFFRKNS</sequence>
<feature type="transmembrane region" description="Helical" evidence="1">
    <location>
        <begin position="6"/>
        <end position="24"/>
    </location>
</feature>
<keyword evidence="1" id="KW-0812">Transmembrane</keyword>
<dbReference type="Proteomes" id="UP001500339">
    <property type="component" value="Unassembled WGS sequence"/>
</dbReference>
<accession>A0ABP3UDC0</accession>
<proteinExistence type="predicted"/>
<evidence type="ECO:0000313" key="2">
    <source>
        <dbReference type="EMBL" id="GAA0728087.1"/>
    </source>
</evidence>
<dbReference type="RefSeq" id="WP_343770394.1">
    <property type="nucleotide sequence ID" value="NZ_BAAACF010000003.1"/>
</dbReference>
<dbReference type="EMBL" id="BAAACF010000003">
    <property type="protein sequence ID" value="GAA0728087.1"/>
    <property type="molecule type" value="Genomic_DNA"/>
</dbReference>
<comment type="caution">
    <text evidence="2">The sequence shown here is derived from an EMBL/GenBank/DDBJ whole genome shotgun (WGS) entry which is preliminary data.</text>
</comment>
<feature type="transmembrane region" description="Helical" evidence="1">
    <location>
        <begin position="31"/>
        <end position="50"/>
    </location>
</feature>
<protein>
    <submittedName>
        <fullName evidence="2">Uncharacterized protein</fullName>
    </submittedName>
</protein>
<keyword evidence="1" id="KW-0472">Membrane</keyword>
<feature type="transmembrane region" description="Helical" evidence="1">
    <location>
        <begin position="99"/>
        <end position="123"/>
    </location>
</feature>
<name>A0ABP3UDC0_9CLOT</name>
<evidence type="ECO:0000313" key="3">
    <source>
        <dbReference type="Proteomes" id="UP001500339"/>
    </source>
</evidence>
<gene>
    <name evidence="2" type="ORF">GCM10008905_26490</name>
</gene>
<feature type="transmembrane region" description="Helical" evidence="1">
    <location>
        <begin position="135"/>
        <end position="157"/>
    </location>
</feature>